<dbReference type="GeneID" id="80910515"/>
<keyword evidence="3" id="KW-1185">Reference proteome</keyword>
<dbReference type="RefSeq" id="XP_056069998.1">
    <property type="nucleotide sequence ID" value="XM_056215751.1"/>
</dbReference>
<sequence>MPPWVARQWHAWGCLRSVSGDLCHSQRFRGPITLRSYAQSSSQSGAKIQLRTANSAVIIPSSVGNTLPEDLITHIKPVLRKRVTEDRFAVFFVTPAFATWLLDDTVFLQKALRQAYKHILDRNESPYAVQIHALCAVVDKLPISRPIGSIDHIEEEGLQRIEDPAIQETGHEGIAYATLRSSDSIPTPSDAAQDKASISFVGFERSNEEGEHFSDSVRLPVANTVFQTGSPTTMTYSTWEKAKGSQVLTLKEKRNISHHGIRMQLDSDTQPTALSVPLVPLSKPREVVASMGNILRRVKGPDGATITASQELEQLLPSYFGARGEPSQATTVWALVMDHDHVMEAQNGTDLLLERASSDGHQNKTEDKSWENMWKQDPPPWSPLVSTALRSGARLHRVLSGGGGWGKKAGLLSLDPIPTVETDTADELSTFDAIDGPGDLGSALQQVAQEGDYVQFFMSPSVPEEDVVTAGSSPDKAVWGLELGTIPSTTDSMPAAPGQAETAGTNEISVFRYTFGALAEGGMILSRSSKLKPGDSFSTVGRTTVDVPFSRFSAVKWRTESSLGEDEDVDSFRSLLESKTFSYRRDLVKSLYGEAAPAFLGLGLGLDSSKKEVIQKPGNSISHISREDEDLGFFTELLTAPQVPSIQPMAQVARIATPPKSQQSAAIASAERNTLIDNDHYESALELEQITKALVPEQPPIRFYNINTPRGDKLIYYISGLHRVRREVARYTKKYRELMYQIRRQNGLRRDFTPRELKPKRKSLFSTSNTPVRMILSDAYENEAMRAIRLKEDMPVLIRKVDTGAPRGLIPWLESASEESAHWVRTYQGDFDKAMARIRMDGIYRFGLSSTILAPINLSQGGHSSNSTGALRLTNVRLTPRRLLTGLSNAVHQTQLNIDDLQERIHLALQTFVVERRANSISDTVATFRKIISDALTIISFRAHMALDTNNSAVDVYTLHIHLRRALTTMTMSRRGRGSVALLRNKLIQLRAFRENLFTGRKNRLIRDIHGRLQVMETRHHLSKKNMIRERNLMPADKRKVDPWMKRKVYPLKITKVNASISKEGSGRLAVMRKMRPTRVRKINREYSAVRNLEELVRGWVG</sequence>
<dbReference type="Proteomes" id="UP001140513">
    <property type="component" value="Unassembled WGS sequence"/>
</dbReference>
<feature type="compositionally biased region" description="Basic and acidic residues" evidence="1">
    <location>
        <begin position="358"/>
        <end position="370"/>
    </location>
</feature>
<proteinExistence type="predicted"/>
<comment type="caution">
    <text evidence="2">The sequence shown here is derived from an EMBL/GenBank/DDBJ whole genome shotgun (WGS) entry which is preliminary data.</text>
</comment>
<evidence type="ECO:0000313" key="3">
    <source>
        <dbReference type="Proteomes" id="UP001140513"/>
    </source>
</evidence>
<protein>
    <submittedName>
        <fullName evidence="2">Uncharacterized protein</fullName>
    </submittedName>
</protein>
<evidence type="ECO:0000256" key="1">
    <source>
        <dbReference type="SAM" id="MobiDB-lite"/>
    </source>
</evidence>
<name>A0A9W9CA19_9PLEO</name>
<gene>
    <name evidence="2" type="ORF">N0V89_006985</name>
</gene>
<dbReference type="EMBL" id="JAPEUX010000005">
    <property type="protein sequence ID" value="KAJ4351642.1"/>
    <property type="molecule type" value="Genomic_DNA"/>
</dbReference>
<accession>A0A9W9CA19</accession>
<evidence type="ECO:0000313" key="2">
    <source>
        <dbReference type="EMBL" id="KAJ4351642.1"/>
    </source>
</evidence>
<dbReference type="OrthoDB" id="1744869at2759"/>
<reference evidence="2" key="1">
    <citation type="submission" date="2022-10" db="EMBL/GenBank/DDBJ databases">
        <title>Tapping the CABI collections for fungal endophytes: first genome assemblies for Collariella, Neodidymelliopsis, Ascochyta clinopodiicola, Didymella pomorum, Didymosphaeria variabile, Neocosmospora piperis and Neocucurbitaria cava.</title>
        <authorList>
            <person name="Hill R."/>
        </authorList>
    </citation>
    <scope>NUCLEOTIDE SEQUENCE</scope>
    <source>
        <strain evidence="2">IMI 356815</strain>
    </source>
</reference>
<dbReference type="AlphaFoldDB" id="A0A9W9CA19"/>
<feature type="region of interest" description="Disordered" evidence="1">
    <location>
        <begin position="358"/>
        <end position="378"/>
    </location>
</feature>
<organism evidence="2 3">
    <name type="scientific">Didymosphaeria variabile</name>
    <dbReference type="NCBI Taxonomy" id="1932322"/>
    <lineage>
        <taxon>Eukaryota</taxon>
        <taxon>Fungi</taxon>
        <taxon>Dikarya</taxon>
        <taxon>Ascomycota</taxon>
        <taxon>Pezizomycotina</taxon>
        <taxon>Dothideomycetes</taxon>
        <taxon>Pleosporomycetidae</taxon>
        <taxon>Pleosporales</taxon>
        <taxon>Massarineae</taxon>
        <taxon>Didymosphaeriaceae</taxon>
        <taxon>Didymosphaeria</taxon>
    </lineage>
</organism>